<evidence type="ECO:0000313" key="3">
    <source>
        <dbReference type="Proteomes" id="UP000293483"/>
    </source>
</evidence>
<evidence type="ECO:0000313" key="2">
    <source>
        <dbReference type="EMBL" id="RZG68462.1"/>
    </source>
</evidence>
<dbReference type="RefSeq" id="WP_130144467.1">
    <property type="nucleotide sequence ID" value="NZ_SGSU01000004.1"/>
</dbReference>
<accession>A0A4Q7B0K1</accession>
<protein>
    <submittedName>
        <fullName evidence="2">Uncharacterized protein</fullName>
    </submittedName>
</protein>
<feature type="chain" id="PRO_5020279820" evidence="1">
    <location>
        <begin position="24"/>
        <end position="243"/>
    </location>
</feature>
<evidence type="ECO:0000256" key="1">
    <source>
        <dbReference type="SAM" id="SignalP"/>
    </source>
</evidence>
<dbReference type="Proteomes" id="UP000293483">
    <property type="component" value="Unassembled WGS sequence"/>
</dbReference>
<dbReference type="STRING" id="202951.GCA_001485025_02109"/>
<dbReference type="EMBL" id="SGSU01000004">
    <property type="protein sequence ID" value="RZG68462.1"/>
    <property type="molecule type" value="Genomic_DNA"/>
</dbReference>
<organism evidence="2 3">
    <name type="scientific">Acinetobacter bouvetii</name>
    <dbReference type="NCBI Taxonomy" id="202951"/>
    <lineage>
        <taxon>Bacteria</taxon>
        <taxon>Pseudomonadati</taxon>
        <taxon>Pseudomonadota</taxon>
        <taxon>Gammaproteobacteria</taxon>
        <taxon>Moraxellales</taxon>
        <taxon>Moraxellaceae</taxon>
        <taxon>Acinetobacter</taxon>
    </lineage>
</organism>
<reference evidence="2 3" key="1">
    <citation type="submission" date="2019-02" db="EMBL/GenBank/DDBJ databases">
        <title>The Batch Genome Submission of Acinetobacter spp. strains.</title>
        <authorList>
            <person name="Qin J."/>
            <person name="Hu Y."/>
            <person name="Ye H."/>
            <person name="Wei L."/>
            <person name="Feng Y."/>
            <person name="Zong Z."/>
        </authorList>
    </citation>
    <scope>NUCLEOTIDE SEQUENCE [LARGE SCALE GENOMIC DNA]</scope>
    <source>
        <strain evidence="2 3">WCHABo060081</strain>
    </source>
</reference>
<dbReference type="AlphaFoldDB" id="A0A4Q7B0K1"/>
<gene>
    <name evidence="2" type="ORF">EXE25_05280</name>
</gene>
<comment type="caution">
    <text evidence="2">The sequence shown here is derived from an EMBL/GenBank/DDBJ whole genome shotgun (WGS) entry which is preliminary data.</text>
</comment>
<sequence>MTVHFVKYSAVGALCFALGYAAAYFNADSTGLSVPNKPSMNSSPLDGNPVSGLAIDSMQSMPSAEAQRQFKSQYQQVQSLIQHASEQQLAQYLQQAFPDYAFDQIRNKQQFAQQMLNEFAQAKNDPQQQLIGQAYVTAQSQLNPADVLPREIYAKQPLYAHFDTFGKVPPNVQVMVRWTQRDTGEILLFTPRKVSENQQNWVSFYPVSGWNPGHYDVKYYQMNDQMEPIAQTSFYIQQVLPQN</sequence>
<keyword evidence="1" id="KW-0732">Signal</keyword>
<name>A0A4Q7B0K1_9GAMM</name>
<feature type="signal peptide" evidence="1">
    <location>
        <begin position="1"/>
        <end position="23"/>
    </location>
</feature>
<proteinExistence type="predicted"/>